<dbReference type="EMBL" id="KV920603">
    <property type="protein sequence ID" value="OSX68400.1"/>
    <property type="molecule type" value="Genomic_DNA"/>
</dbReference>
<keyword evidence="2" id="KW-1185">Reference proteome</keyword>
<protein>
    <submittedName>
        <fullName evidence="1">Uncharacterized protein</fullName>
    </submittedName>
</protein>
<accession>A0A1X6NIN7</accession>
<dbReference type="AlphaFoldDB" id="A0A1X6NIN7"/>
<gene>
    <name evidence="1" type="ORF">BU14_2862s0001</name>
</gene>
<sequence>MERLDAAGGAVSFIERATFVKEGNRWLYASGKLVDVDEPDF</sequence>
<name>A0A1X6NIN7_PORUM</name>
<evidence type="ECO:0000313" key="2">
    <source>
        <dbReference type="Proteomes" id="UP000218209"/>
    </source>
</evidence>
<proteinExistence type="predicted"/>
<reference evidence="1 2" key="1">
    <citation type="submission" date="2017-03" db="EMBL/GenBank/DDBJ databases">
        <title>WGS assembly of Porphyra umbilicalis.</title>
        <authorList>
            <person name="Brawley S.H."/>
            <person name="Blouin N.A."/>
            <person name="Ficko-Blean E."/>
            <person name="Wheeler G.L."/>
            <person name="Lohr M."/>
            <person name="Goodson H.V."/>
            <person name="Jenkins J.W."/>
            <person name="Blaby-Haas C.E."/>
            <person name="Helliwell K.E."/>
            <person name="Chan C."/>
            <person name="Marriage T."/>
            <person name="Bhattacharya D."/>
            <person name="Klein A.S."/>
            <person name="Badis Y."/>
            <person name="Brodie J."/>
            <person name="Cao Y."/>
            <person name="Collen J."/>
            <person name="Dittami S.M."/>
            <person name="Gachon C.M."/>
            <person name="Green B.R."/>
            <person name="Karpowicz S."/>
            <person name="Kim J.W."/>
            <person name="Kudahl U."/>
            <person name="Lin S."/>
            <person name="Michel G."/>
            <person name="Mittag M."/>
            <person name="Olson B.J."/>
            <person name="Pangilinan J."/>
            <person name="Peng Y."/>
            <person name="Qiu H."/>
            <person name="Shu S."/>
            <person name="Singer J.T."/>
            <person name="Smith A.G."/>
            <person name="Sprecher B.N."/>
            <person name="Wagner V."/>
            <person name="Wang W."/>
            <person name="Wang Z.-Y."/>
            <person name="Yan J."/>
            <person name="Yarish C."/>
            <person name="Zoeuner-Riek S."/>
            <person name="Zhuang Y."/>
            <person name="Zou Y."/>
            <person name="Lindquist E.A."/>
            <person name="Grimwood J."/>
            <person name="Barry K."/>
            <person name="Rokhsar D.S."/>
            <person name="Schmutz J."/>
            <person name="Stiller J.W."/>
            <person name="Grossman A.R."/>
            <person name="Prochnik S.E."/>
        </authorList>
    </citation>
    <scope>NUCLEOTIDE SEQUENCE [LARGE SCALE GENOMIC DNA]</scope>
    <source>
        <strain evidence="1">4086291</strain>
    </source>
</reference>
<organism evidence="1 2">
    <name type="scientific">Porphyra umbilicalis</name>
    <name type="common">Purple laver</name>
    <name type="synonym">Red alga</name>
    <dbReference type="NCBI Taxonomy" id="2786"/>
    <lineage>
        <taxon>Eukaryota</taxon>
        <taxon>Rhodophyta</taxon>
        <taxon>Bangiophyceae</taxon>
        <taxon>Bangiales</taxon>
        <taxon>Bangiaceae</taxon>
        <taxon>Porphyra</taxon>
    </lineage>
</organism>
<evidence type="ECO:0000313" key="1">
    <source>
        <dbReference type="EMBL" id="OSX68400.1"/>
    </source>
</evidence>
<dbReference type="Proteomes" id="UP000218209">
    <property type="component" value="Unassembled WGS sequence"/>
</dbReference>